<dbReference type="EMBL" id="CM039435">
    <property type="protein sequence ID" value="KAI4317405.1"/>
    <property type="molecule type" value="Genomic_DNA"/>
</dbReference>
<gene>
    <name evidence="1" type="ORF">L6164_025274</name>
</gene>
<accession>A0ACB9M367</accession>
<organism evidence="1 2">
    <name type="scientific">Bauhinia variegata</name>
    <name type="common">Purple orchid tree</name>
    <name type="synonym">Phanera variegata</name>
    <dbReference type="NCBI Taxonomy" id="167791"/>
    <lineage>
        <taxon>Eukaryota</taxon>
        <taxon>Viridiplantae</taxon>
        <taxon>Streptophyta</taxon>
        <taxon>Embryophyta</taxon>
        <taxon>Tracheophyta</taxon>
        <taxon>Spermatophyta</taxon>
        <taxon>Magnoliopsida</taxon>
        <taxon>eudicotyledons</taxon>
        <taxon>Gunneridae</taxon>
        <taxon>Pentapetalae</taxon>
        <taxon>rosids</taxon>
        <taxon>fabids</taxon>
        <taxon>Fabales</taxon>
        <taxon>Fabaceae</taxon>
        <taxon>Cercidoideae</taxon>
        <taxon>Cercideae</taxon>
        <taxon>Bauhiniinae</taxon>
        <taxon>Bauhinia</taxon>
    </lineage>
</organism>
<sequence length="1186" mass="129572">MDSQDQRRAHTQGHENHGVHLCYKCGWPFPNPHPSAKHRRAHKRICGTIEGYRLLDSEKSSHLNGSDDERLSDDEHKLPSPKVLEKSINEKGSSGKMGDKVDRSEDEMFSDAVAEFSESRISPGIEERFHDSSESAINVEMVGSKDPKISEPSEDNKGLNAADVSVLTVKPSDDCQMQTPQDLQREGAEEGNTQELQGQPLGCTTDLLGALVSDLKTEESTVVHSNSCPSKAEATSDVSPENNIHAGENVIDCGLTPHEQETTTWKGKGEIKSDRGMVGIVVSTYDIVDEVCEVSEPKVEVRQIVTSDHKTVDGAVELKEEDGTKCSSVQSQDDLPHEVNSSAIVNASSNGIQVDAMPVLQFVTSSDPVKTLEEKGGGNVNVDTLSTNDGIPDVSHPQSEFEDHEGMVLQNPMLHSSEALKHDEYDLKEDVTAEKHFHFNSIQLSEEYDNLSPNMLDVESSIKQKLDDCEPLAQEMLAEEPAEVSLVKLPVDGSQRSDETGASVDAVKSETYESHMIHSFGEQDSDDVCKSSQQMNLLESRNMVSTDEFEDFKDQALILDNPSSLHSSEALRQEEDDLKDPVTKDNLSNFNSNQLNEETEVLSPGMLVLDDTMKKQQVNGELMVEEMLVHRKDSFPVKLTVDDNQSSEEIGAPVDTMKCELNQSHMVYFSGEQESDDVCRNSQQIDLPEDSVVASFNKNPGDTPIDSTTSQTSTITVISKDDIIHQEKHRTEIDDVVLNGNSREANKENAVQFGVDPSRDSLEDKGSEVSKLEKRDITNNQCREGPVVTDISSPKAANNSFESPITSEGPMNVSARKSTDIESTNINAQSGSKGDIKEDEIINNSEVQEKCVGIVGTVAGLQQSGDSEQLLKPPRDHYKKDPSLSPSKAENSAHFASAVEDNGAGEPVGESSEITTVPVQGQNSNIMVQQQLGLSGIDASVDTSSRCDSLEGNWGSVSVVSLQSDVPAVVDAEALSSTDLLPPTEAEKSTTNSKAAIERQQYEKSEMFEPPSFMTLVEPGHSVGPNAASSEVQKGQNPQQPNSTSSQAGWFPTLSQVVHESQGRKKNEEVIAKVTNWSISKQHTPLKSLMVEASPSNKPKSSKYEENAVSQKNGKVPKDNTSGLTTVNSILGPESPADQVLKAEAAKEWNSPARYPAELKREKRKTKSRPYWIQFVCCSSVDPQRS</sequence>
<comment type="caution">
    <text evidence="1">The sequence shown here is derived from an EMBL/GenBank/DDBJ whole genome shotgun (WGS) entry which is preliminary data.</text>
</comment>
<keyword evidence="2" id="KW-1185">Reference proteome</keyword>
<dbReference type="Proteomes" id="UP000828941">
    <property type="component" value="Chromosome 10"/>
</dbReference>
<evidence type="ECO:0000313" key="2">
    <source>
        <dbReference type="Proteomes" id="UP000828941"/>
    </source>
</evidence>
<evidence type="ECO:0000313" key="1">
    <source>
        <dbReference type="EMBL" id="KAI4317405.1"/>
    </source>
</evidence>
<protein>
    <submittedName>
        <fullName evidence="1">Uncharacterized protein</fullName>
    </submittedName>
</protein>
<name>A0ACB9M367_BAUVA</name>
<proteinExistence type="predicted"/>
<reference evidence="1 2" key="1">
    <citation type="journal article" date="2022" name="DNA Res.">
        <title>Chromosomal-level genome assembly of the orchid tree Bauhinia variegata (Leguminosae; Cercidoideae) supports the allotetraploid origin hypothesis of Bauhinia.</title>
        <authorList>
            <person name="Zhong Y."/>
            <person name="Chen Y."/>
            <person name="Zheng D."/>
            <person name="Pang J."/>
            <person name="Liu Y."/>
            <person name="Luo S."/>
            <person name="Meng S."/>
            <person name="Qian L."/>
            <person name="Wei D."/>
            <person name="Dai S."/>
            <person name="Zhou R."/>
        </authorList>
    </citation>
    <scope>NUCLEOTIDE SEQUENCE [LARGE SCALE GENOMIC DNA]</scope>
    <source>
        <strain evidence="1">BV-YZ2020</strain>
    </source>
</reference>